<dbReference type="EMBL" id="CAXDID020000486">
    <property type="protein sequence ID" value="CAL6096459.1"/>
    <property type="molecule type" value="Genomic_DNA"/>
</dbReference>
<name>A0AA86P3G7_9EUKA</name>
<keyword evidence="1" id="KW-0812">Transmembrane</keyword>
<comment type="caution">
    <text evidence="3">The sequence shown here is derived from an EMBL/GenBank/DDBJ whole genome shotgun (WGS) entry which is preliminary data.</text>
</comment>
<evidence type="ECO:0000313" key="3">
    <source>
        <dbReference type="EMBL" id="CAI9930200.1"/>
    </source>
</evidence>
<evidence type="ECO:0000313" key="4">
    <source>
        <dbReference type="EMBL" id="CAL6093495.1"/>
    </source>
</evidence>
<sequence>MIMLISSISTNTQQIRRQQQLQSCYNDFSTVILKEAEKQICVVLDSADNRRCNKLPRGIQLQIKVDKLGSSFTPTGYFTDFSYASTTELCVSCTNPLCQSRKFFESLTASATISSYALTAQVLVGAVIRQQLDLQYCIQNSYLNVFSDHVESVVQIQSTCAFPAINASSSVQFTNTALHFTHNTPVISGNLFIMSFSTSAFSLFDENNFQSLRVRLCFQRGSTVNCVQRDSSDVRIHGLPPGFAKLSLKMNSGLKLVGIPSLVGKGYQSLMADSTFRVKLQVNVNNKSFIFESTDKVTYTPGETQNFTCSTDVCSQNMQYVHQNSGLISSAHTVTTVKKNGLVTFVVSENVTSINEGCYQGFHLNYNEKFMWLDLLSNQQSTVCQISSNQNYTLVLSAKNQTQTNITQFSYQLNSTANMVNISFAVRSEILQMINNQFISLQILQDTETIDNIPLLKVVNHCLEDFRIRQIIVLVVSMVVSLLLTIIFNDAKYYCNRSAKQTTKMSKIILLKFNEFDDIE</sequence>
<keyword evidence="1" id="KW-1133">Transmembrane helix</keyword>
<keyword evidence="6" id="KW-1185">Reference proteome</keyword>
<protein>
    <submittedName>
        <fullName evidence="3">Uncharacterized protein</fullName>
    </submittedName>
</protein>
<dbReference type="Proteomes" id="UP001642409">
    <property type="component" value="Unassembled WGS sequence"/>
</dbReference>
<reference evidence="4 6" key="2">
    <citation type="submission" date="2024-07" db="EMBL/GenBank/DDBJ databases">
        <authorList>
            <person name="Akdeniz Z."/>
        </authorList>
    </citation>
    <scope>NUCLEOTIDE SEQUENCE [LARGE SCALE GENOMIC DNA]</scope>
</reference>
<dbReference type="AlphaFoldDB" id="A0AA86P3G7"/>
<keyword evidence="1" id="KW-0472">Membrane</keyword>
<dbReference type="EMBL" id="CAXDID020000458">
    <property type="protein sequence ID" value="CAL6093495.1"/>
    <property type="molecule type" value="Genomic_DNA"/>
</dbReference>
<evidence type="ECO:0000313" key="2">
    <source>
        <dbReference type="EMBL" id="CAI9921787.1"/>
    </source>
</evidence>
<reference evidence="3" key="1">
    <citation type="submission" date="2023-06" db="EMBL/GenBank/DDBJ databases">
        <authorList>
            <person name="Kurt Z."/>
        </authorList>
    </citation>
    <scope>NUCLEOTIDE SEQUENCE</scope>
</reference>
<dbReference type="EMBL" id="CATOUU010000452">
    <property type="protein sequence ID" value="CAI9930200.1"/>
    <property type="molecule type" value="Genomic_DNA"/>
</dbReference>
<dbReference type="EMBL" id="CATOUU010000233">
    <property type="protein sequence ID" value="CAI9921787.1"/>
    <property type="molecule type" value="Genomic_DNA"/>
</dbReference>
<evidence type="ECO:0000313" key="5">
    <source>
        <dbReference type="EMBL" id="CAL6096459.1"/>
    </source>
</evidence>
<organism evidence="3">
    <name type="scientific">Hexamita inflata</name>
    <dbReference type="NCBI Taxonomy" id="28002"/>
    <lineage>
        <taxon>Eukaryota</taxon>
        <taxon>Metamonada</taxon>
        <taxon>Diplomonadida</taxon>
        <taxon>Hexamitidae</taxon>
        <taxon>Hexamitinae</taxon>
        <taxon>Hexamita</taxon>
    </lineage>
</organism>
<gene>
    <name evidence="3" type="ORF">HINF_LOCUS17845</name>
    <name evidence="4" type="ORF">HINF_LOCUS67018</name>
    <name evidence="5" type="ORF">HINF_LOCUS68439</name>
    <name evidence="2" type="ORF">HINF_LOCUS9432</name>
</gene>
<evidence type="ECO:0000313" key="6">
    <source>
        <dbReference type="Proteomes" id="UP001642409"/>
    </source>
</evidence>
<evidence type="ECO:0000256" key="1">
    <source>
        <dbReference type="SAM" id="Phobius"/>
    </source>
</evidence>
<proteinExistence type="predicted"/>
<feature type="transmembrane region" description="Helical" evidence="1">
    <location>
        <begin position="471"/>
        <end position="491"/>
    </location>
</feature>
<accession>A0AA86P3G7</accession>